<reference evidence="2" key="1">
    <citation type="submission" date="2020-10" db="EMBL/GenBank/DDBJ databases">
        <authorList>
            <person name="Gilroy R."/>
        </authorList>
    </citation>
    <scope>NUCLEOTIDE SEQUENCE</scope>
    <source>
        <strain evidence="2">CHK121-14286</strain>
    </source>
</reference>
<dbReference type="AlphaFoldDB" id="A0A9D1E3S4"/>
<comment type="caution">
    <text evidence="2">The sequence shown here is derived from an EMBL/GenBank/DDBJ whole genome shotgun (WGS) entry which is preliminary data.</text>
</comment>
<reference evidence="2" key="2">
    <citation type="journal article" date="2021" name="PeerJ">
        <title>Extensive microbial diversity within the chicken gut microbiome revealed by metagenomics and culture.</title>
        <authorList>
            <person name="Gilroy R."/>
            <person name="Ravi A."/>
            <person name="Getino M."/>
            <person name="Pursley I."/>
            <person name="Horton D.L."/>
            <person name="Alikhan N.F."/>
            <person name="Baker D."/>
            <person name="Gharbi K."/>
            <person name="Hall N."/>
            <person name="Watson M."/>
            <person name="Adriaenssens E.M."/>
            <person name="Foster-Nyarko E."/>
            <person name="Jarju S."/>
            <person name="Secka A."/>
            <person name="Antonio M."/>
            <person name="Oren A."/>
            <person name="Chaudhuri R.R."/>
            <person name="La Ragione R."/>
            <person name="Hildebrand F."/>
            <person name="Pallen M.J."/>
        </authorList>
    </citation>
    <scope>NUCLEOTIDE SEQUENCE</scope>
    <source>
        <strain evidence="2">CHK121-14286</strain>
    </source>
</reference>
<proteinExistence type="predicted"/>
<name>A0A9D1E3S4_9BACT</name>
<gene>
    <name evidence="2" type="ORF">IAC95_01585</name>
</gene>
<evidence type="ECO:0000313" key="2">
    <source>
        <dbReference type="EMBL" id="HIR65564.1"/>
    </source>
</evidence>
<protein>
    <recommendedName>
        <fullName evidence="4">PCI domain-containing protein</fullName>
    </recommendedName>
</protein>
<feature type="transmembrane region" description="Helical" evidence="1">
    <location>
        <begin position="37"/>
        <end position="62"/>
    </location>
</feature>
<feature type="transmembrane region" description="Helical" evidence="1">
    <location>
        <begin position="12"/>
        <end position="31"/>
    </location>
</feature>
<evidence type="ECO:0000313" key="3">
    <source>
        <dbReference type="Proteomes" id="UP000824200"/>
    </source>
</evidence>
<sequence length="164" mass="18144">MDAINKDLRKKFIVSITLTIMFVVGIPSIVLGASNEIWVVMAIGIAFTAAGFYGMPIAWVGYGNTKTLERLVSAVVNENLHTVNELASQFSLSEKEVRDKLDVCFKKGYFVGIKRDGDTLILNENDPLGQKQYAAECPHCGAKFLYTKSSPRCPYCDSPVNEKK</sequence>
<evidence type="ECO:0000256" key="1">
    <source>
        <dbReference type="SAM" id="Phobius"/>
    </source>
</evidence>
<accession>A0A9D1E3S4</accession>
<dbReference type="EMBL" id="DVHL01000014">
    <property type="protein sequence ID" value="HIR65564.1"/>
    <property type="molecule type" value="Genomic_DNA"/>
</dbReference>
<keyword evidence="1" id="KW-0472">Membrane</keyword>
<keyword evidence="1" id="KW-0812">Transmembrane</keyword>
<evidence type="ECO:0008006" key="4">
    <source>
        <dbReference type="Google" id="ProtNLM"/>
    </source>
</evidence>
<keyword evidence="1" id="KW-1133">Transmembrane helix</keyword>
<dbReference type="Proteomes" id="UP000824200">
    <property type="component" value="Unassembled WGS sequence"/>
</dbReference>
<organism evidence="2 3">
    <name type="scientific">Candidatus Fimimonas gallinarum</name>
    <dbReference type="NCBI Taxonomy" id="2840821"/>
    <lineage>
        <taxon>Bacteria</taxon>
        <taxon>Pseudomonadati</taxon>
        <taxon>Myxococcota</taxon>
        <taxon>Myxococcia</taxon>
        <taxon>Myxococcales</taxon>
        <taxon>Cystobacterineae</taxon>
        <taxon>Myxococcaceae</taxon>
        <taxon>Myxococcaceae incertae sedis</taxon>
        <taxon>Candidatus Fimimonas</taxon>
    </lineage>
</organism>